<evidence type="ECO:0000256" key="1">
    <source>
        <dbReference type="SAM" id="MobiDB-lite"/>
    </source>
</evidence>
<dbReference type="EMBL" id="WLYX01000001">
    <property type="protein sequence ID" value="MTD32856.1"/>
    <property type="molecule type" value="Genomic_DNA"/>
</dbReference>
<comment type="caution">
    <text evidence="2">The sequence shown here is derived from an EMBL/GenBank/DDBJ whole genome shotgun (WGS) entry which is preliminary data.</text>
</comment>
<dbReference type="AlphaFoldDB" id="A0A844G8Y0"/>
<proteinExistence type="predicted"/>
<dbReference type="RefSeq" id="WP_230369464.1">
    <property type="nucleotide sequence ID" value="NZ_WLYX01000001.1"/>
</dbReference>
<keyword evidence="3" id="KW-1185">Reference proteome</keyword>
<feature type="region of interest" description="Disordered" evidence="1">
    <location>
        <begin position="1"/>
        <end position="24"/>
    </location>
</feature>
<gene>
    <name evidence="2" type="ORF">GKE73_05275</name>
</gene>
<dbReference type="Proteomes" id="UP000446658">
    <property type="component" value="Unassembled WGS sequence"/>
</dbReference>
<accession>A0A844G8Y0</accession>
<evidence type="ECO:0000313" key="2">
    <source>
        <dbReference type="EMBL" id="MTD32856.1"/>
    </source>
</evidence>
<protein>
    <submittedName>
        <fullName evidence="2">Uncharacterized protein</fullName>
    </submittedName>
</protein>
<organism evidence="2 3">
    <name type="scientific">Paludibacterium denitrificans</name>
    <dbReference type="NCBI Taxonomy" id="2675226"/>
    <lineage>
        <taxon>Bacteria</taxon>
        <taxon>Pseudomonadati</taxon>
        <taxon>Pseudomonadota</taxon>
        <taxon>Betaproteobacteria</taxon>
        <taxon>Neisseriales</taxon>
        <taxon>Chromobacteriaceae</taxon>
        <taxon>Paludibacterium</taxon>
    </lineage>
</organism>
<evidence type="ECO:0000313" key="3">
    <source>
        <dbReference type="Proteomes" id="UP000446658"/>
    </source>
</evidence>
<name>A0A844G8Y0_9NEIS</name>
<sequence>MLGTIKSPGATNTTKDSQKELSMDDGRKLTSGEIELCKKLFGNAIDYRFVRIHKGKLIPCVQSGQVSMTPWGELYMPDDNYLEDFSTVTGKKINYLHHFIHEMVHVWQYQRKSKLTRGSIVICGGALSINTGIANAIESLGNALKNRAGEILKDISAEIDPYTYIESSQKNFFQYNMESQAEMIADYFMSEIIGITGYTGKNSNRRTRAKFFYKDTLKLFFEEVDQSSRRPRDLKKQWELK</sequence>
<reference evidence="2 3" key="1">
    <citation type="submission" date="2019-11" db="EMBL/GenBank/DDBJ databases">
        <title>Draft genome sequence of Paludibacterium sp. dN18-1.</title>
        <authorList>
            <person name="Im W.-T."/>
        </authorList>
    </citation>
    <scope>NUCLEOTIDE SEQUENCE [LARGE SCALE GENOMIC DNA]</scope>
    <source>
        <strain evidence="3">dN 18-1</strain>
    </source>
</reference>